<reference evidence="2" key="1">
    <citation type="submission" date="2015-10" db="EMBL/GenBank/DDBJ databases">
        <authorList>
            <person name="Luecker S."/>
            <person name="Luecker S."/>
        </authorList>
    </citation>
    <scope>NUCLEOTIDE SEQUENCE [LARGE SCALE GENOMIC DNA]</scope>
</reference>
<evidence type="ECO:0000313" key="2">
    <source>
        <dbReference type="Proteomes" id="UP000198736"/>
    </source>
</evidence>
<name>A0A0S4LT20_9BACT</name>
<dbReference type="AlphaFoldDB" id="A0A0S4LT20"/>
<gene>
    <name evidence="1" type="ORF">COMA2_40251</name>
</gene>
<dbReference type="EMBL" id="CZPZ01000031">
    <property type="protein sequence ID" value="CUS38226.1"/>
    <property type="molecule type" value="Genomic_DNA"/>
</dbReference>
<dbReference type="Proteomes" id="UP000198736">
    <property type="component" value="Unassembled WGS sequence"/>
</dbReference>
<organism evidence="1 2">
    <name type="scientific">Candidatus Nitrospira nitrificans</name>
    <dbReference type="NCBI Taxonomy" id="1742973"/>
    <lineage>
        <taxon>Bacteria</taxon>
        <taxon>Pseudomonadati</taxon>
        <taxon>Nitrospirota</taxon>
        <taxon>Nitrospiria</taxon>
        <taxon>Nitrospirales</taxon>
        <taxon>Nitrospiraceae</taxon>
        <taxon>Nitrospira</taxon>
    </lineage>
</organism>
<keyword evidence="2" id="KW-1185">Reference proteome</keyword>
<protein>
    <submittedName>
        <fullName evidence="1">Uncharacterized protein</fullName>
    </submittedName>
</protein>
<evidence type="ECO:0000313" key="1">
    <source>
        <dbReference type="EMBL" id="CUS38226.1"/>
    </source>
</evidence>
<sequence length="99" mass="10976">MCHPLNRLVTCRHQASKQREVKKTPDPFIAVMGAVAIRFGKKRSSTWSGVNNVGSGCYLVQQVAELEFTAESCRRISSSVFIVRAATIAKVLIQYNMMG</sequence>
<proteinExistence type="predicted"/>
<accession>A0A0S4LT20</accession>